<dbReference type="Gene3D" id="1.10.260.40">
    <property type="entry name" value="lambda repressor-like DNA-binding domains"/>
    <property type="match status" value="1"/>
</dbReference>
<dbReference type="InterPro" id="IPR028082">
    <property type="entry name" value="Peripla_BP_I"/>
</dbReference>
<gene>
    <name evidence="5" type="ORF">EV646_11476</name>
</gene>
<dbReference type="InterPro" id="IPR010982">
    <property type="entry name" value="Lambda_DNA-bd_dom_sf"/>
</dbReference>
<dbReference type="CDD" id="cd06267">
    <property type="entry name" value="PBP1_LacI_sugar_binding-like"/>
    <property type="match status" value="1"/>
</dbReference>
<dbReference type="PANTHER" id="PTHR30146:SF155">
    <property type="entry name" value="ALANINE RACEMASE"/>
    <property type="match status" value="1"/>
</dbReference>
<dbReference type="PROSITE" id="PS00356">
    <property type="entry name" value="HTH_LACI_1"/>
    <property type="match status" value="1"/>
</dbReference>
<keyword evidence="6" id="KW-1185">Reference proteome</keyword>
<dbReference type="InterPro" id="IPR000843">
    <property type="entry name" value="HTH_LacI"/>
</dbReference>
<dbReference type="RefSeq" id="WP_132155700.1">
    <property type="nucleotide sequence ID" value="NZ_SLWR01000014.1"/>
</dbReference>
<keyword evidence="1" id="KW-0805">Transcription regulation</keyword>
<proteinExistence type="predicted"/>
<dbReference type="PROSITE" id="PS50932">
    <property type="entry name" value="HTH_LACI_2"/>
    <property type="match status" value="1"/>
</dbReference>
<evidence type="ECO:0000256" key="2">
    <source>
        <dbReference type="ARBA" id="ARBA00023125"/>
    </source>
</evidence>
<dbReference type="CDD" id="cd01392">
    <property type="entry name" value="HTH_LacI"/>
    <property type="match status" value="1"/>
</dbReference>
<keyword evidence="2 5" id="KW-0238">DNA-binding</keyword>
<dbReference type="GO" id="GO:0000976">
    <property type="term" value="F:transcription cis-regulatory region binding"/>
    <property type="evidence" value="ECO:0007669"/>
    <property type="project" value="TreeGrafter"/>
</dbReference>
<dbReference type="Pfam" id="PF13377">
    <property type="entry name" value="Peripla_BP_3"/>
    <property type="match status" value="1"/>
</dbReference>
<dbReference type="Pfam" id="PF00356">
    <property type="entry name" value="LacI"/>
    <property type="match status" value="1"/>
</dbReference>
<organism evidence="5 6">
    <name type="scientific">Kribbella antiqua</name>
    <dbReference type="NCBI Taxonomy" id="2512217"/>
    <lineage>
        <taxon>Bacteria</taxon>
        <taxon>Bacillati</taxon>
        <taxon>Actinomycetota</taxon>
        <taxon>Actinomycetes</taxon>
        <taxon>Propionibacteriales</taxon>
        <taxon>Kribbellaceae</taxon>
        <taxon>Kribbella</taxon>
    </lineage>
</organism>
<accession>A0A4R2ICG9</accession>
<dbReference type="Gene3D" id="3.40.50.2300">
    <property type="match status" value="2"/>
</dbReference>
<reference evidence="5 6" key="1">
    <citation type="journal article" date="2015" name="Stand. Genomic Sci.">
        <title>Genomic Encyclopedia of Bacterial and Archaeal Type Strains, Phase III: the genomes of soil and plant-associated and newly described type strains.</title>
        <authorList>
            <person name="Whitman W.B."/>
            <person name="Woyke T."/>
            <person name="Klenk H.P."/>
            <person name="Zhou Y."/>
            <person name="Lilburn T.G."/>
            <person name="Beck B.J."/>
            <person name="De Vos P."/>
            <person name="Vandamme P."/>
            <person name="Eisen J.A."/>
            <person name="Garrity G."/>
            <person name="Hugenholtz P."/>
            <person name="Kyrpides N.C."/>
        </authorList>
    </citation>
    <scope>NUCLEOTIDE SEQUENCE [LARGE SCALE GENOMIC DNA]</scope>
    <source>
        <strain evidence="5 6">VKM Ac-2541</strain>
    </source>
</reference>
<protein>
    <submittedName>
        <fullName evidence="5">DNA-binding LacI/PurR family transcriptional regulator</fullName>
    </submittedName>
</protein>
<dbReference type="InterPro" id="IPR046335">
    <property type="entry name" value="LacI/GalR-like_sensor"/>
</dbReference>
<evidence type="ECO:0000256" key="1">
    <source>
        <dbReference type="ARBA" id="ARBA00023015"/>
    </source>
</evidence>
<evidence type="ECO:0000256" key="3">
    <source>
        <dbReference type="ARBA" id="ARBA00023163"/>
    </source>
</evidence>
<evidence type="ECO:0000259" key="4">
    <source>
        <dbReference type="PROSITE" id="PS50932"/>
    </source>
</evidence>
<dbReference type="GO" id="GO:0003700">
    <property type="term" value="F:DNA-binding transcription factor activity"/>
    <property type="evidence" value="ECO:0007669"/>
    <property type="project" value="TreeGrafter"/>
</dbReference>
<dbReference type="SUPFAM" id="SSF47413">
    <property type="entry name" value="lambda repressor-like DNA-binding domains"/>
    <property type="match status" value="1"/>
</dbReference>
<sequence>MARVTIREIARRAGVSKGAVSYALNGQPGVSEETRARVLRVAEELNWVPNPVARQLSVARSETFGLILARSAQTLSEEPFYMAFVGGLEGVLSERSYTLALRTVPGTEEELAAYRKWAREKRVDGVVVVDVKAADPRIPLLKELELPTVLVGDPSLADGMTCVWTDSTTAMGEAVDHVAALGHKHVARVAGPPYHGHVWIRDQAFAAATRRTGLSAEVVHTDFSGDQGAEATRRLMSSGRPPTAIIYDNDLMAIAGLSTLGNLGVRCPEDVTLIAWDDSAFCRITHPSLTAMSHDVVGYGAAVATRLFELLEGAEPAAHLYSTPKLQARQSSGPPPPPG</sequence>
<dbReference type="OrthoDB" id="3324394at2"/>
<feature type="domain" description="HTH lacI-type" evidence="4">
    <location>
        <begin position="4"/>
        <end position="58"/>
    </location>
</feature>
<dbReference type="AlphaFoldDB" id="A0A4R2ICG9"/>
<keyword evidence="3" id="KW-0804">Transcription</keyword>
<comment type="caution">
    <text evidence="5">The sequence shown here is derived from an EMBL/GenBank/DDBJ whole genome shotgun (WGS) entry which is preliminary data.</text>
</comment>
<dbReference type="PANTHER" id="PTHR30146">
    <property type="entry name" value="LACI-RELATED TRANSCRIPTIONAL REPRESSOR"/>
    <property type="match status" value="1"/>
</dbReference>
<dbReference type="SUPFAM" id="SSF53822">
    <property type="entry name" value="Periplasmic binding protein-like I"/>
    <property type="match status" value="1"/>
</dbReference>
<dbReference type="SMART" id="SM00354">
    <property type="entry name" value="HTH_LACI"/>
    <property type="match status" value="1"/>
</dbReference>
<dbReference type="EMBL" id="SLWR01000014">
    <property type="protein sequence ID" value="TCO42253.1"/>
    <property type="molecule type" value="Genomic_DNA"/>
</dbReference>
<evidence type="ECO:0000313" key="5">
    <source>
        <dbReference type="EMBL" id="TCO42253.1"/>
    </source>
</evidence>
<dbReference type="Proteomes" id="UP000295573">
    <property type="component" value="Unassembled WGS sequence"/>
</dbReference>
<name>A0A4R2ICG9_9ACTN</name>
<evidence type="ECO:0000313" key="6">
    <source>
        <dbReference type="Proteomes" id="UP000295573"/>
    </source>
</evidence>